<dbReference type="InterPro" id="IPR011322">
    <property type="entry name" value="N-reg_PII-like_a/b"/>
</dbReference>
<dbReference type="PROSITE" id="PS51343">
    <property type="entry name" value="PII_GLNB_DOM"/>
    <property type="match status" value="1"/>
</dbReference>
<comment type="subunit">
    <text evidence="1">Homotrimer.</text>
</comment>
<keyword evidence="4" id="KW-0547">Nucleotide-binding</keyword>
<dbReference type="GO" id="GO:0006808">
    <property type="term" value="P:regulation of nitrogen utilization"/>
    <property type="evidence" value="ECO:0007669"/>
    <property type="project" value="InterPro"/>
</dbReference>
<evidence type="ECO:0000256" key="5">
    <source>
        <dbReference type="ARBA" id="ARBA00023015"/>
    </source>
</evidence>
<accession>A0AAU8DLB3</accession>
<dbReference type="PANTHER" id="PTHR30115">
    <property type="entry name" value="NITROGEN REGULATORY PROTEIN P-II"/>
    <property type="match status" value="1"/>
</dbReference>
<reference evidence="8" key="1">
    <citation type="submission" date="2024-05" db="EMBL/GenBank/DDBJ databases">
        <authorList>
            <person name="Cai S.Y."/>
            <person name="Jin L.M."/>
            <person name="Li H.R."/>
        </authorList>
    </citation>
    <scope>NUCLEOTIDE SEQUENCE</scope>
    <source>
        <strain evidence="8">A5-74</strain>
    </source>
</reference>
<gene>
    <name evidence="8" type="ORF">ABLG96_12835</name>
</gene>
<evidence type="ECO:0000256" key="2">
    <source>
        <dbReference type="ARBA" id="ARBA00015681"/>
    </source>
</evidence>
<keyword evidence="6" id="KW-0804">Transcription</keyword>
<protein>
    <recommendedName>
        <fullName evidence="2">Nitrogen regulatory protein P-II</fullName>
    </recommendedName>
</protein>
<dbReference type="Gene3D" id="3.30.70.120">
    <property type="match status" value="1"/>
</dbReference>
<dbReference type="Pfam" id="PF00543">
    <property type="entry name" value="P-II"/>
    <property type="match status" value="1"/>
</dbReference>
<keyword evidence="5" id="KW-0805">Transcription regulation</keyword>
<evidence type="ECO:0000256" key="1">
    <source>
        <dbReference type="ARBA" id="ARBA00011233"/>
    </source>
</evidence>
<dbReference type="PANTHER" id="PTHR30115:SF11">
    <property type="entry name" value="NITROGEN REGULATORY PROTEIN P-II HOMOLOG"/>
    <property type="match status" value="1"/>
</dbReference>
<name>A0AAU8DLB3_9ACTN</name>
<dbReference type="InterPro" id="IPR002332">
    <property type="entry name" value="N-reg_PII_urydylation_site"/>
</dbReference>
<dbReference type="AlphaFoldDB" id="A0AAU8DLB3"/>
<feature type="modified residue" description="O-UMP-tyrosine" evidence="7">
    <location>
        <position position="51"/>
    </location>
</feature>
<evidence type="ECO:0000256" key="3">
    <source>
        <dbReference type="ARBA" id="ARBA00022553"/>
    </source>
</evidence>
<evidence type="ECO:0000256" key="4">
    <source>
        <dbReference type="ARBA" id="ARBA00022741"/>
    </source>
</evidence>
<dbReference type="PROSITE" id="PS00496">
    <property type="entry name" value="PII_GLNB_UMP"/>
    <property type="match status" value="1"/>
</dbReference>
<sequence>MKLVTAVIKPFKLDEVRAALLAFGVHGMTVSESSGYGRQRGHTEVYRGAEYTVELLPKVRLEILVDDEDADDVTDVIVKSARTGKIGDGKVWTTDVGSVTRVRTGEVGSEAL</sequence>
<proteinExistence type="predicted"/>
<dbReference type="GO" id="GO:0005829">
    <property type="term" value="C:cytosol"/>
    <property type="evidence" value="ECO:0007669"/>
    <property type="project" value="TreeGrafter"/>
</dbReference>
<organism evidence="8">
    <name type="scientific">Nakamurella sp. A5-74</name>
    <dbReference type="NCBI Taxonomy" id="3158264"/>
    <lineage>
        <taxon>Bacteria</taxon>
        <taxon>Bacillati</taxon>
        <taxon>Actinomycetota</taxon>
        <taxon>Actinomycetes</taxon>
        <taxon>Nakamurellales</taxon>
        <taxon>Nakamurellaceae</taxon>
        <taxon>Nakamurella</taxon>
    </lineage>
</organism>
<dbReference type="EMBL" id="CP159218">
    <property type="protein sequence ID" value="XCG62161.1"/>
    <property type="molecule type" value="Genomic_DNA"/>
</dbReference>
<evidence type="ECO:0000313" key="8">
    <source>
        <dbReference type="EMBL" id="XCG62161.1"/>
    </source>
</evidence>
<dbReference type="GO" id="GO:0030234">
    <property type="term" value="F:enzyme regulator activity"/>
    <property type="evidence" value="ECO:0007669"/>
    <property type="project" value="InterPro"/>
</dbReference>
<dbReference type="InterPro" id="IPR015867">
    <property type="entry name" value="N-reg_PII/ATP_PRibTrfase_C"/>
</dbReference>
<dbReference type="InterPro" id="IPR002187">
    <property type="entry name" value="N-reg_PII"/>
</dbReference>
<evidence type="ECO:0000256" key="6">
    <source>
        <dbReference type="ARBA" id="ARBA00023163"/>
    </source>
</evidence>
<evidence type="ECO:0000256" key="7">
    <source>
        <dbReference type="PIRSR" id="PIRSR602187-50"/>
    </source>
</evidence>
<dbReference type="SMART" id="SM00938">
    <property type="entry name" value="P-II"/>
    <property type="match status" value="1"/>
</dbReference>
<dbReference type="RefSeq" id="WP_353647776.1">
    <property type="nucleotide sequence ID" value="NZ_CP159218.1"/>
</dbReference>
<dbReference type="SUPFAM" id="SSF54913">
    <property type="entry name" value="GlnB-like"/>
    <property type="match status" value="1"/>
</dbReference>
<keyword evidence="3 7" id="KW-0597">Phosphoprotein</keyword>
<dbReference type="PRINTS" id="PR00340">
    <property type="entry name" value="PIIGLNB"/>
</dbReference>
<dbReference type="GO" id="GO:0005524">
    <property type="term" value="F:ATP binding"/>
    <property type="evidence" value="ECO:0007669"/>
    <property type="project" value="TreeGrafter"/>
</dbReference>